<evidence type="ECO:0000256" key="15">
    <source>
        <dbReference type="PIRNR" id="PIRNR003354"/>
    </source>
</evidence>
<evidence type="ECO:0000256" key="5">
    <source>
        <dbReference type="ARBA" id="ARBA00022574"/>
    </source>
</evidence>
<evidence type="ECO:0000256" key="7">
    <source>
        <dbReference type="ARBA" id="ARBA00022892"/>
    </source>
</evidence>
<comment type="subcellular location">
    <subcellularLocation>
        <location evidence="15">Cytoplasm</location>
    </subcellularLocation>
    <subcellularLocation>
        <location evidence="1 15">Golgi apparatus membrane</location>
        <topology evidence="1 15">Peripheral membrane protein</topology>
        <orientation evidence="1">Cytoplasmic side</orientation>
    </subcellularLocation>
    <subcellularLocation>
        <location evidence="2">Cytoplasmic vesicle</location>
        <location evidence="2">COPI-coated vesicle membrane</location>
        <topology evidence="2">Peripheral membrane protein</topology>
        <orientation evidence="2">Cytoplasmic side</orientation>
    </subcellularLocation>
</comment>
<dbReference type="InterPro" id="IPR050844">
    <property type="entry name" value="Coatomer_complex_subunit"/>
</dbReference>
<dbReference type="PROSITE" id="PS50082">
    <property type="entry name" value="WD_REPEATS_2"/>
    <property type="match status" value="5"/>
</dbReference>
<dbReference type="InterPro" id="IPR047312">
    <property type="entry name" value="Coatomer_alpha_WD-assoc_reg"/>
</dbReference>
<keyword evidence="4 15" id="KW-0963">Cytoplasm</keyword>
<keyword evidence="10 15" id="KW-0472">Membrane</keyword>
<comment type="function">
    <text evidence="11">The coatomer is a cytosolic protein complex that binds to dilysine motifs and reversibly associates with Golgi non-clathrin-coated vesicles, which further mediate biosynthetic protein transport from the ER, via the Golgi up to the trans Golgi network. Coatomer complex is required for budding from Golgi membranes, and is essential for the retrograde Golgi-to-ER transport of dilysine-tagged proteins. In mammals, the coatomer can only be recruited by membranes associated to ADP-ribosylation factors (ARFs), which are small GTP-binding proteins; the complex also influences the Golgi structural integrity, as well as the processing, activity, and endocytic recycling of LDL receptors.</text>
</comment>
<dbReference type="Gene3D" id="1.25.40.470">
    <property type="match status" value="1"/>
</dbReference>
<protein>
    <recommendedName>
        <fullName evidence="14 15">Coatomer subunit alpha</fullName>
    </recommendedName>
</protein>
<proteinExistence type="predicted"/>
<evidence type="ECO:0000256" key="9">
    <source>
        <dbReference type="ARBA" id="ARBA00023034"/>
    </source>
</evidence>
<feature type="domain" description="Coatomer alpha subunit C-terminal" evidence="19">
    <location>
        <begin position="887"/>
        <end position="1279"/>
    </location>
</feature>
<dbReference type="Pfam" id="PF00400">
    <property type="entry name" value="WD40"/>
    <property type="match status" value="6"/>
</dbReference>
<evidence type="ECO:0000259" key="20">
    <source>
        <dbReference type="Pfam" id="PF23953"/>
    </source>
</evidence>
<feature type="region of interest" description="Disordered" evidence="17">
    <location>
        <begin position="900"/>
        <end position="939"/>
    </location>
</feature>
<dbReference type="InterPro" id="IPR020472">
    <property type="entry name" value="WD40_PAC1"/>
</dbReference>
<comment type="function">
    <text evidence="12">Xenin stimulates exocrine pancreatic secretion. It inhibits pentagastrin-stimulated secretion of acid, to induce exocrine pancreatic secretion and to affect small and large intestinal motility. In the gut, xenin interacts with the neurotensin receptor.</text>
</comment>
<feature type="repeat" description="WD" evidence="16">
    <location>
        <begin position="49"/>
        <end position="90"/>
    </location>
</feature>
<dbReference type="PRINTS" id="PR00320">
    <property type="entry name" value="GPROTEINBRPT"/>
</dbReference>
<evidence type="ECO:0000256" key="14">
    <source>
        <dbReference type="ARBA" id="ARBA00073979"/>
    </source>
</evidence>
<evidence type="ECO:0000256" key="2">
    <source>
        <dbReference type="ARBA" id="ARBA00004347"/>
    </source>
</evidence>
<evidence type="ECO:0000256" key="10">
    <source>
        <dbReference type="ARBA" id="ARBA00023136"/>
    </source>
</evidence>
<feature type="repeat" description="WD" evidence="16">
    <location>
        <begin position="226"/>
        <end position="267"/>
    </location>
</feature>
<dbReference type="SUPFAM" id="SSF50978">
    <property type="entry name" value="WD40 repeat-like"/>
    <property type="match status" value="1"/>
</dbReference>
<dbReference type="PROSITE" id="PS00678">
    <property type="entry name" value="WD_REPEATS_1"/>
    <property type="match status" value="1"/>
</dbReference>
<dbReference type="FunFam" id="2.130.10.10:FF:000010">
    <property type="entry name" value="Coatomer subunit alpha"/>
    <property type="match status" value="1"/>
</dbReference>
<comment type="subunit">
    <text evidence="13">Oligomeric complex that consists of at least the alpha, beta, beta', gamma, delta, epsilon and zeta subunits. Interacts with SCYL1. Interacts with JAGN1. Interacts with TMEM41B. Interacts with SVEP1. Probably interacts with PEX11A.</text>
</comment>
<accession>A0ABD2QF34</accession>
<dbReference type="SMART" id="SM00320">
    <property type="entry name" value="WD40"/>
    <property type="match status" value="7"/>
</dbReference>
<keyword evidence="9 15" id="KW-0333">Golgi apparatus</keyword>
<evidence type="ECO:0000313" key="21">
    <source>
        <dbReference type="EMBL" id="KAL3318080.1"/>
    </source>
</evidence>
<dbReference type="GO" id="GO:0016192">
    <property type="term" value="P:vesicle-mediated transport"/>
    <property type="evidence" value="ECO:0007669"/>
    <property type="project" value="UniProtKB-KW"/>
</dbReference>
<evidence type="ECO:0000256" key="11">
    <source>
        <dbReference type="ARBA" id="ARBA00024791"/>
    </source>
</evidence>
<evidence type="ECO:0000259" key="19">
    <source>
        <dbReference type="Pfam" id="PF06957"/>
    </source>
</evidence>
<feature type="compositionally biased region" description="Acidic residues" evidence="17">
    <location>
        <begin position="900"/>
        <end position="911"/>
    </location>
</feature>
<dbReference type="GO" id="GO:0030126">
    <property type="term" value="C:COPI vesicle coat"/>
    <property type="evidence" value="ECO:0007669"/>
    <property type="project" value="UniProtKB-UniRule"/>
</dbReference>
<dbReference type="InterPro" id="IPR001680">
    <property type="entry name" value="WD40_rpt"/>
</dbReference>
<evidence type="ECO:0000256" key="12">
    <source>
        <dbReference type="ARBA" id="ARBA00057585"/>
    </source>
</evidence>
<keyword evidence="5 16" id="KW-0853">WD repeat</keyword>
<dbReference type="PROSITE" id="PS50294">
    <property type="entry name" value="WD_REPEATS_REGION"/>
    <property type="match status" value="5"/>
</dbReference>
<keyword evidence="3 15" id="KW-0813">Transport</keyword>
<evidence type="ECO:0000256" key="13">
    <source>
        <dbReference type="ARBA" id="ARBA00062633"/>
    </source>
</evidence>
<feature type="repeat" description="WD" evidence="16">
    <location>
        <begin position="133"/>
        <end position="174"/>
    </location>
</feature>
<evidence type="ECO:0000259" key="18">
    <source>
        <dbReference type="Pfam" id="PF04053"/>
    </source>
</evidence>
<dbReference type="PANTHER" id="PTHR19876">
    <property type="entry name" value="COATOMER"/>
    <property type="match status" value="1"/>
</dbReference>
<dbReference type="InterPro" id="IPR006692">
    <property type="entry name" value="Beta-prop_COPA/B_2nd"/>
</dbReference>
<name>A0ABD2QF34_9PLAT</name>
<dbReference type="EMBL" id="JBJKFK010000289">
    <property type="protein sequence ID" value="KAL3318080.1"/>
    <property type="molecule type" value="Genomic_DNA"/>
</dbReference>
<dbReference type="InterPro" id="IPR036322">
    <property type="entry name" value="WD40_repeat_dom_sf"/>
</dbReference>
<keyword evidence="8 15" id="KW-0653">Protein transport</keyword>
<keyword evidence="7 15" id="KW-0931">ER-Golgi transport</keyword>
<evidence type="ECO:0000256" key="3">
    <source>
        <dbReference type="ARBA" id="ARBA00022448"/>
    </source>
</evidence>
<dbReference type="Pfam" id="PF06957">
    <property type="entry name" value="COPI_C"/>
    <property type="match status" value="1"/>
</dbReference>
<evidence type="ECO:0000256" key="4">
    <source>
        <dbReference type="ARBA" id="ARBA00022490"/>
    </source>
</evidence>
<keyword evidence="6" id="KW-0677">Repeat</keyword>
<feature type="domain" description="COPA/B TPR" evidence="20">
    <location>
        <begin position="652"/>
        <end position="794"/>
    </location>
</feature>
<gene>
    <name evidence="21" type="ORF">Ciccas_003252</name>
</gene>
<dbReference type="SUPFAM" id="SSF50998">
    <property type="entry name" value="Quinoprotein alcohol dehydrogenase-like"/>
    <property type="match status" value="1"/>
</dbReference>
<dbReference type="Gene3D" id="2.130.10.10">
    <property type="entry name" value="YVTN repeat-like/Quinoprotein amine dehydrogenase"/>
    <property type="match status" value="1"/>
</dbReference>
<dbReference type="Proteomes" id="UP001626550">
    <property type="component" value="Unassembled WGS sequence"/>
</dbReference>
<dbReference type="Pfam" id="PF23953">
    <property type="entry name" value="TPR_COPA_B"/>
    <property type="match status" value="1"/>
</dbReference>
<dbReference type="PIRSF" id="PIRSF003354">
    <property type="entry name" value="Coatomer_alpha_subunit"/>
    <property type="match status" value="1"/>
</dbReference>
<dbReference type="GO" id="GO:0000139">
    <property type="term" value="C:Golgi membrane"/>
    <property type="evidence" value="ECO:0007669"/>
    <property type="project" value="UniProtKB-SubCell"/>
</dbReference>
<dbReference type="CDD" id="cd00200">
    <property type="entry name" value="WD40"/>
    <property type="match status" value="1"/>
</dbReference>
<dbReference type="InterPro" id="IPR011047">
    <property type="entry name" value="Quinoprotein_ADH-like_sf"/>
</dbReference>
<feature type="domain" description="COPA/B second beta-propeller" evidence="18">
    <location>
        <begin position="388"/>
        <end position="611"/>
    </location>
</feature>
<dbReference type="FunFam" id="1.25.40.470:FF:000002">
    <property type="entry name" value="Coatomer subunit alpha"/>
    <property type="match status" value="1"/>
</dbReference>
<feature type="repeat" description="WD" evidence="16">
    <location>
        <begin position="270"/>
        <end position="312"/>
    </location>
</feature>
<evidence type="ECO:0000256" key="6">
    <source>
        <dbReference type="ARBA" id="ARBA00022737"/>
    </source>
</evidence>
<organism evidence="21 22">
    <name type="scientific">Cichlidogyrus casuarinus</name>
    <dbReference type="NCBI Taxonomy" id="1844966"/>
    <lineage>
        <taxon>Eukaryota</taxon>
        <taxon>Metazoa</taxon>
        <taxon>Spiralia</taxon>
        <taxon>Lophotrochozoa</taxon>
        <taxon>Platyhelminthes</taxon>
        <taxon>Monogenea</taxon>
        <taxon>Monopisthocotylea</taxon>
        <taxon>Dactylogyridea</taxon>
        <taxon>Ancyrocephalidae</taxon>
        <taxon>Cichlidogyrus</taxon>
    </lineage>
</organism>
<dbReference type="Pfam" id="PF04053">
    <property type="entry name" value="B-prop_COPA_B_2nd"/>
    <property type="match status" value="1"/>
</dbReference>
<feature type="compositionally biased region" description="Acidic residues" evidence="17">
    <location>
        <begin position="922"/>
        <end position="939"/>
    </location>
</feature>
<dbReference type="InterPro" id="IPR015943">
    <property type="entry name" value="WD40/YVTN_repeat-like_dom_sf"/>
</dbReference>
<dbReference type="InterPro" id="IPR016391">
    <property type="entry name" value="Coatomer_asu"/>
</dbReference>
<comment type="caution">
    <text evidence="21">The sequence shown here is derived from an EMBL/GenBank/DDBJ whole genome shotgun (WGS) entry which is preliminary data.</text>
</comment>
<sequence>MSYHLKFDIKSSRVKGLSFHPKRPWLLSSLHSGAIQLWDYKSCTLIDKFEEHEGPVRGLDFHKDQPLFVSGGDDYKIKVWNYKQRKCLFNLTGHLDYIRTTFFHHESPWIISCSDDQTARIWNWQSRTSVSILTGHTHYVMCAQFHPKDDLVVSASLDQTVRVWDISGLRKKNSAPGGHGNSIEDHIRFLTSSSSSSGRFQASAIASAVGNTDLFGSCDVMCKFVMEGHDRGVNWVQFHPSLPVVVSCGDDKTIKIWRMSESRAWETMTLNGHSGNVSCVLFHPRQQDMLLSNGEDRNIFVWDLNKRSHIAQVRRDNDRFWNIVAHPNLNLFASGHDSGAVVFKLELERPAYQTHKDYLLYVKAKQLRKLHFTSAKDIPIMQLRDGRFSAGYLAYNAIENAVLILTRAAAVGSHSFNYDLYALPEADPTGKNVPTAESRSGQCLGAAWVGRNKFVVLESVGNLVVRNLQNEVVKRLEISGVERIFQAGSGNILMADANGVSLFDVINKRVLATVKTVKPVKHIVWSPDNSHVALFSKLYLYVCTKDLAIKTSIHETMRIKSGVWEHNDVFIYTTCNHIKYTLLNGDHGIIRTLDTPVYLTLMKDNQLFCLDRECVAHVMAIDTTEYQFKLALIQRRYEDVLAMVRNSSLVGQAIIAYLEQKGYPEVALQFVRDPRTRFSLAVDCGQLPIALDAAKALDDRACWERLAKPALKQGSYTITETAYQRTKDFDRLAFFYAITGSLEKLRKMMKIAEIRNDSSAHFQNALMLGDVAERVKCLENAGQLSLAYLTAVNHGLTQKAEELADKIVSRNEEGVRDESKLPKANPKARLMMPPTPILYKESGEEVPSCAKDWPLLSIQRDFFETAIMNQRPTATEDRNDPLLVMAGGGKMTMQMDQLEDDTPGWGDEDDIGLTSPNKDDGSEFNDAVDETEEGWDAEGDLELPPEVDVAISASSGDAKKTTEYVAPLPGRPISNTWSEQSNLAGDQVTAGNFALAMRLLHDQVGVVDFSVYEPIFMQLYTASRGSCPSLPHMASFYTYPSRNWSKGSKQLPSVGLQLDDLIQRLQQGYQLTTKGKFNEAVEKFRLILLSIPLLVLENSSQEKEARGLIGVCKEYIVGLSMEITRKGLPKESIQDQVRSAEMACYFTHCRLEIPHLILTLRTAMNLLFKLKNYRSASQMAQRLLDLGPSAEVAAQTRKLMSACDSVAGGGEDAHEMKYDSRNPFELCAATFVPIYRGQECVKDPLSAACYLPSQKGRLCAVTKATQIGMDNLQGLNIVSQRR</sequence>
<evidence type="ECO:0000256" key="16">
    <source>
        <dbReference type="PROSITE-ProRule" id="PRU00221"/>
    </source>
</evidence>
<dbReference type="CDD" id="cd22948">
    <property type="entry name" value="Coatomer_WDAD_alpha"/>
    <property type="match status" value="1"/>
</dbReference>
<dbReference type="PANTHER" id="PTHR19876:SF1">
    <property type="entry name" value="COATOMER SUBUNIT ALPHA"/>
    <property type="match status" value="1"/>
</dbReference>
<evidence type="ECO:0000256" key="17">
    <source>
        <dbReference type="SAM" id="MobiDB-lite"/>
    </source>
</evidence>
<keyword evidence="22" id="KW-1185">Reference proteome</keyword>
<reference evidence="21 22" key="1">
    <citation type="submission" date="2024-11" db="EMBL/GenBank/DDBJ databases">
        <title>Adaptive evolution of stress response genes in parasites aligns with host niche diversity.</title>
        <authorList>
            <person name="Hahn C."/>
            <person name="Resl P."/>
        </authorList>
    </citation>
    <scope>NUCLEOTIDE SEQUENCE [LARGE SCALE GENOMIC DNA]</scope>
    <source>
        <strain evidence="21">EGGRZ-B1_66</strain>
        <tissue evidence="21">Body</tissue>
    </source>
</reference>
<evidence type="ECO:0000256" key="1">
    <source>
        <dbReference type="ARBA" id="ARBA00004255"/>
    </source>
</evidence>
<evidence type="ECO:0000256" key="8">
    <source>
        <dbReference type="ARBA" id="ARBA00022927"/>
    </source>
</evidence>
<dbReference type="InterPro" id="IPR010714">
    <property type="entry name" value="Coatomer_asu_C"/>
</dbReference>
<feature type="repeat" description="WD" evidence="16">
    <location>
        <begin position="91"/>
        <end position="132"/>
    </location>
</feature>
<dbReference type="InterPro" id="IPR019775">
    <property type="entry name" value="WD40_repeat_CS"/>
</dbReference>
<evidence type="ECO:0000313" key="22">
    <source>
        <dbReference type="Proteomes" id="UP001626550"/>
    </source>
</evidence>
<dbReference type="InterPro" id="IPR056176">
    <property type="entry name" value="TPR_COPA_B"/>
</dbReference>
<dbReference type="GO" id="GO:0006886">
    <property type="term" value="P:intracellular protein transport"/>
    <property type="evidence" value="ECO:0007669"/>
    <property type="project" value="UniProtKB-UniRule"/>
</dbReference>